<feature type="domain" description="Calcineurin-like phosphoesterase" evidence="1">
    <location>
        <begin position="64"/>
        <end position="271"/>
    </location>
</feature>
<dbReference type="Pfam" id="PF00149">
    <property type="entry name" value="Metallophos"/>
    <property type="match status" value="1"/>
</dbReference>
<accession>A0ABW2IJ07</accession>
<dbReference type="PANTHER" id="PTHR42850">
    <property type="entry name" value="METALLOPHOSPHOESTERASE"/>
    <property type="match status" value="1"/>
</dbReference>
<dbReference type="CDD" id="cd00144">
    <property type="entry name" value="MPP_PPP_family"/>
    <property type="match status" value="1"/>
</dbReference>
<dbReference type="InterPro" id="IPR004843">
    <property type="entry name" value="Calcineurin-like_PHP"/>
</dbReference>
<dbReference type="GO" id="GO:0016787">
    <property type="term" value="F:hydrolase activity"/>
    <property type="evidence" value="ECO:0007669"/>
    <property type="project" value="UniProtKB-KW"/>
</dbReference>
<evidence type="ECO:0000313" key="2">
    <source>
        <dbReference type="EMBL" id="MFC7290820.1"/>
    </source>
</evidence>
<keyword evidence="2" id="KW-0378">Hydrolase</keyword>
<comment type="caution">
    <text evidence="2">The sequence shown here is derived from an EMBL/GenBank/DDBJ whole genome shotgun (WGS) entry which is preliminary data.</text>
</comment>
<dbReference type="RefSeq" id="WP_382166023.1">
    <property type="nucleotide sequence ID" value="NZ_JBHTBR010000002.1"/>
</dbReference>
<sequence>MLKLEEFSDWVMERRRDIAARAFLLWENVSPRQSKDKKQPDSLSTEEALKVPLPSSRVPDGVCVYAIGDIHGRADLLKKLMEKIREDVAQSDVPDVRNAIVFLGDYVDRGFQSRQVIDLLVSDEYAEFDLKFLRGNHEETFQDFLMNSGIGPRWSQYGGIETLVSYNVQPPRGADNFDGWEQARRDLVEKIPASHRHFLENLELCLVLGDYVFVHAGLRPGKTIEEQKESDLMWIRDDFLYHKDAFEKVVVHGHTPINAPHRDFRRISLDTGAYMTGKLSAVRLFEDQVDFITT</sequence>
<name>A0ABW2IJ07_9PROT</name>
<proteinExistence type="predicted"/>
<dbReference type="PRINTS" id="PR00114">
    <property type="entry name" value="STPHPHTASE"/>
</dbReference>
<protein>
    <submittedName>
        <fullName evidence="2">Metallophosphoesterase family protein</fullName>
        <ecNumber evidence="2">3.1.-.-</ecNumber>
    </submittedName>
</protein>
<keyword evidence="3" id="KW-1185">Reference proteome</keyword>
<evidence type="ECO:0000259" key="1">
    <source>
        <dbReference type="Pfam" id="PF00149"/>
    </source>
</evidence>
<dbReference type="InterPro" id="IPR050126">
    <property type="entry name" value="Ap4A_hydrolase"/>
</dbReference>
<dbReference type="InterPro" id="IPR029052">
    <property type="entry name" value="Metallo-depent_PP-like"/>
</dbReference>
<dbReference type="EC" id="3.1.-.-" evidence="2"/>
<reference evidence="3" key="1">
    <citation type="journal article" date="2019" name="Int. J. Syst. Evol. Microbiol.">
        <title>The Global Catalogue of Microorganisms (GCM) 10K type strain sequencing project: providing services to taxonomists for standard genome sequencing and annotation.</title>
        <authorList>
            <consortium name="The Broad Institute Genomics Platform"/>
            <consortium name="The Broad Institute Genome Sequencing Center for Infectious Disease"/>
            <person name="Wu L."/>
            <person name="Ma J."/>
        </authorList>
    </citation>
    <scope>NUCLEOTIDE SEQUENCE [LARGE SCALE GENOMIC DNA]</scope>
    <source>
        <strain evidence="3">CCUG 51308</strain>
    </source>
</reference>
<evidence type="ECO:0000313" key="3">
    <source>
        <dbReference type="Proteomes" id="UP001596492"/>
    </source>
</evidence>
<dbReference type="SUPFAM" id="SSF56300">
    <property type="entry name" value="Metallo-dependent phosphatases"/>
    <property type="match status" value="1"/>
</dbReference>
<dbReference type="EMBL" id="JBHTBR010000002">
    <property type="protein sequence ID" value="MFC7290820.1"/>
    <property type="molecule type" value="Genomic_DNA"/>
</dbReference>
<gene>
    <name evidence="2" type="ORF">ACFQS8_04270</name>
</gene>
<dbReference type="Proteomes" id="UP001596492">
    <property type="component" value="Unassembled WGS sequence"/>
</dbReference>
<dbReference type="PANTHER" id="PTHR42850:SF4">
    <property type="entry name" value="ZINC-DEPENDENT ENDOPOLYPHOSPHATASE"/>
    <property type="match status" value="1"/>
</dbReference>
<dbReference type="InterPro" id="IPR006186">
    <property type="entry name" value="Ser/Thr-sp_prot-phosphatase"/>
</dbReference>
<dbReference type="Gene3D" id="3.60.21.10">
    <property type="match status" value="1"/>
</dbReference>
<organism evidence="2 3">
    <name type="scientific">Hirschia litorea</name>
    <dbReference type="NCBI Taxonomy" id="1199156"/>
    <lineage>
        <taxon>Bacteria</taxon>
        <taxon>Pseudomonadati</taxon>
        <taxon>Pseudomonadota</taxon>
        <taxon>Alphaproteobacteria</taxon>
        <taxon>Hyphomonadales</taxon>
        <taxon>Hyphomonadaceae</taxon>
        <taxon>Hirschia</taxon>
    </lineage>
</organism>